<accession>A0A5N6QQP9</accession>
<dbReference type="AlphaFoldDB" id="A0A5N6QQP9"/>
<sequence>MCVCRYAIHKTCGNNISLFPSIPISLFLFCANSAMHLFSFVSAKICEEDHRNVDTEDEKYIYCVRVNYVVASNELLSSCGEQRYLCEEGNGYIYSAYAFMTLLPEQKALLDQSVFPCSSQVVFIIYLGIVFHSSSLIDPILFPLISHRPKDINASIDFQSLHKERDVPLQVLTAIERS</sequence>
<keyword evidence="2" id="KW-1185">Reference proteome</keyword>
<gene>
    <name evidence="1" type="ORF">FH972_005922</name>
</gene>
<evidence type="ECO:0000313" key="2">
    <source>
        <dbReference type="Proteomes" id="UP000327013"/>
    </source>
</evidence>
<name>A0A5N6QQP9_9ROSI</name>
<proteinExistence type="predicted"/>
<dbReference type="Proteomes" id="UP000327013">
    <property type="component" value="Chromosome 2"/>
</dbReference>
<reference evidence="1 2" key="1">
    <citation type="submission" date="2019-06" db="EMBL/GenBank/DDBJ databases">
        <title>A chromosomal-level reference genome of Carpinus fangiana (Coryloideae, Betulaceae).</title>
        <authorList>
            <person name="Yang X."/>
            <person name="Wang Z."/>
            <person name="Zhang L."/>
            <person name="Hao G."/>
            <person name="Liu J."/>
            <person name="Yang Y."/>
        </authorList>
    </citation>
    <scope>NUCLEOTIDE SEQUENCE [LARGE SCALE GENOMIC DNA]</scope>
    <source>
        <strain evidence="1">Cfa_2016G</strain>
        <tissue evidence="1">Leaf</tissue>
    </source>
</reference>
<dbReference type="EMBL" id="CM017322">
    <property type="protein sequence ID" value="KAE8009487.1"/>
    <property type="molecule type" value="Genomic_DNA"/>
</dbReference>
<protein>
    <submittedName>
        <fullName evidence="1">Uncharacterized protein</fullName>
    </submittedName>
</protein>
<organism evidence="1 2">
    <name type="scientific">Carpinus fangiana</name>
    <dbReference type="NCBI Taxonomy" id="176857"/>
    <lineage>
        <taxon>Eukaryota</taxon>
        <taxon>Viridiplantae</taxon>
        <taxon>Streptophyta</taxon>
        <taxon>Embryophyta</taxon>
        <taxon>Tracheophyta</taxon>
        <taxon>Spermatophyta</taxon>
        <taxon>Magnoliopsida</taxon>
        <taxon>eudicotyledons</taxon>
        <taxon>Gunneridae</taxon>
        <taxon>Pentapetalae</taxon>
        <taxon>rosids</taxon>
        <taxon>fabids</taxon>
        <taxon>Fagales</taxon>
        <taxon>Betulaceae</taxon>
        <taxon>Carpinus</taxon>
    </lineage>
</organism>
<evidence type="ECO:0000313" key="1">
    <source>
        <dbReference type="EMBL" id="KAE8009487.1"/>
    </source>
</evidence>